<feature type="signal peptide" evidence="6">
    <location>
        <begin position="1"/>
        <end position="26"/>
    </location>
</feature>
<organism evidence="8 9">
    <name type="scientific">Novosphingobium mangrovi</name>
    <name type="common">ex Hu et al. 2023</name>
    <dbReference type="NCBI Taxonomy" id="2930094"/>
    <lineage>
        <taxon>Bacteria</taxon>
        <taxon>Pseudomonadati</taxon>
        <taxon>Pseudomonadota</taxon>
        <taxon>Alphaproteobacteria</taxon>
        <taxon>Sphingomonadales</taxon>
        <taxon>Sphingomonadaceae</taxon>
        <taxon>Novosphingobium</taxon>
    </lineage>
</organism>
<dbReference type="InterPro" id="IPR001586">
    <property type="entry name" value="Beta-lactam_class-C_AS"/>
</dbReference>
<dbReference type="Pfam" id="PF00144">
    <property type="entry name" value="Beta-lactamase"/>
    <property type="match status" value="1"/>
</dbReference>
<accession>A0ABT0ACP6</accession>
<dbReference type="InterPro" id="IPR050789">
    <property type="entry name" value="Diverse_Enzym_Activities"/>
</dbReference>
<evidence type="ECO:0000256" key="3">
    <source>
        <dbReference type="ARBA" id="ARBA00022801"/>
    </source>
</evidence>
<evidence type="ECO:0000256" key="5">
    <source>
        <dbReference type="RuleBase" id="RU361140"/>
    </source>
</evidence>
<dbReference type="RefSeq" id="WP_243799619.1">
    <property type="nucleotide sequence ID" value="NZ_JALHAT010000014.1"/>
</dbReference>
<keyword evidence="4 5" id="KW-0046">Antibiotic resistance</keyword>
<dbReference type="PROSITE" id="PS00336">
    <property type="entry name" value="BETA_LACTAMASE_C"/>
    <property type="match status" value="1"/>
</dbReference>
<dbReference type="SUPFAM" id="SSF56601">
    <property type="entry name" value="beta-lactamase/transpeptidase-like"/>
    <property type="match status" value="1"/>
</dbReference>
<dbReference type="InterPro" id="IPR001466">
    <property type="entry name" value="Beta-lactam-related"/>
</dbReference>
<protein>
    <recommendedName>
        <fullName evidence="2 5">Beta-lactamase</fullName>
        <ecNumber evidence="2 5">3.5.2.6</ecNumber>
    </recommendedName>
</protein>
<comment type="similarity">
    <text evidence="1 5">Belongs to the class-C beta-lactamase family.</text>
</comment>
<dbReference type="InterPro" id="IPR012338">
    <property type="entry name" value="Beta-lactam/transpept-like"/>
</dbReference>
<reference evidence="8" key="1">
    <citation type="submission" date="2022-03" db="EMBL/GenBank/DDBJ databases">
        <title>Identification of a novel bacterium isolated from mangrove sediments.</title>
        <authorList>
            <person name="Pan X."/>
        </authorList>
    </citation>
    <scope>NUCLEOTIDE SEQUENCE</scope>
    <source>
        <strain evidence="8">B2637</strain>
    </source>
</reference>
<dbReference type="Gene3D" id="3.40.710.10">
    <property type="entry name" value="DD-peptidase/beta-lactamase superfamily"/>
    <property type="match status" value="1"/>
</dbReference>
<proteinExistence type="inferred from homology"/>
<comment type="caution">
    <text evidence="8">The sequence shown here is derived from an EMBL/GenBank/DDBJ whole genome shotgun (WGS) entry which is preliminary data.</text>
</comment>
<feature type="chain" id="PRO_5045641137" description="Beta-lactamase" evidence="6">
    <location>
        <begin position="27"/>
        <end position="565"/>
    </location>
</feature>
<keyword evidence="6" id="KW-0732">Signal</keyword>
<evidence type="ECO:0000313" key="8">
    <source>
        <dbReference type="EMBL" id="MCJ1960978.1"/>
    </source>
</evidence>
<evidence type="ECO:0000313" key="9">
    <source>
        <dbReference type="Proteomes" id="UP001162802"/>
    </source>
</evidence>
<feature type="domain" description="Beta-lactamase-related" evidence="7">
    <location>
        <begin position="56"/>
        <end position="362"/>
    </location>
</feature>
<comment type="catalytic activity">
    <reaction evidence="5">
        <text>a beta-lactam + H2O = a substituted beta-amino acid</text>
        <dbReference type="Rhea" id="RHEA:20401"/>
        <dbReference type="ChEBI" id="CHEBI:15377"/>
        <dbReference type="ChEBI" id="CHEBI:35627"/>
        <dbReference type="ChEBI" id="CHEBI:140347"/>
        <dbReference type="EC" id="3.5.2.6"/>
    </reaction>
</comment>
<evidence type="ECO:0000256" key="1">
    <source>
        <dbReference type="ARBA" id="ARBA00007840"/>
    </source>
</evidence>
<gene>
    <name evidence="8" type="ORF">MTR65_09830</name>
</gene>
<keyword evidence="9" id="KW-1185">Reference proteome</keyword>
<dbReference type="PANTHER" id="PTHR43283">
    <property type="entry name" value="BETA-LACTAMASE-RELATED"/>
    <property type="match status" value="1"/>
</dbReference>
<evidence type="ECO:0000256" key="6">
    <source>
        <dbReference type="SAM" id="SignalP"/>
    </source>
</evidence>
<evidence type="ECO:0000259" key="7">
    <source>
        <dbReference type="Pfam" id="PF00144"/>
    </source>
</evidence>
<evidence type="ECO:0000256" key="2">
    <source>
        <dbReference type="ARBA" id="ARBA00012865"/>
    </source>
</evidence>
<dbReference type="EC" id="3.5.2.6" evidence="2 5"/>
<evidence type="ECO:0000256" key="4">
    <source>
        <dbReference type="ARBA" id="ARBA00023251"/>
    </source>
</evidence>
<dbReference type="Proteomes" id="UP001162802">
    <property type="component" value="Unassembled WGS sequence"/>
</dbReference>
<sequence>MNRRTLLAGSASLTVGMAVASRAAGAVPGAVPASLAIQGDGGTYKAALAKLVAYAQSELEGYGLPGMTLALSDDAGFSASLSLGTASVENGELVRPDHLFEIGSISKSITALCVHRLAARGLLDLKAPVSRYLDAASLPETPITLGQLLNHAGGLPHDAALYPDTPDGRLWCGFAPGTRFSYSNTGYMLLGLVIGAVTGRPHPEVIAREVLHPLGMHDAHAHLSLAARAEFATGYVPEREDLAAMTRIPMVRGPFLEDDFASGTVGASARDMAGYLRFVIGLGQGKGAPLLSDADAAAFLAQAMPNTQFGPGSLYASGIATVTLDDRPVLHHTGGMLAFSSSFHVDAPAGVGAFASVNARLGGYRPRQVTAYAVRLLRAAREGLPLPEAPDPLAARRIAEADRFAGTWQGSDGRTFELVREAGDGLKLVADGQEGRVEGAGKDVLATDHRDYASWPLQFDAKSNGLWWGDTLFAKGARPEVPPQSEALLPYTGLFGDGTPWFRTRLVVRGDTLWSDLFGAIVPREGGHWSARADEGATDRLWMDKMLGGRLHVLNFSGAPYRRIV</sequence>
<keyword evidence="3 5" id="KW-0378">Hydrolase</keyword>
<name>A0ABT0ACP6_9SPHN</name>
<dbReference type="EMBL" id="JALHAT010000014">
    <property type="protein sequence ID" value="MCJ1960978.1"/>
    <property type="molecule type" value="Genomic_DNA"/>
</dbReference>